<accession>A0A250X048</accession>
<dbReference type="STRING" id="1157962.A0A250X048"/>
<dbReference type="InterPro" id="IPR000409">
    <property type="entry name" value="BEACH_dom"/>
</dbReference>
<protein>
    <recommendedName>
        <fullName evidence="9">BEACH domain-containing protein</fullName>
    </recommendedName>
</protein>
<proteinExistence type="predicted"/>
<evidence type="ECO:0000259" key="6">
    <source>
        <dbReference type="PROSITE" id="PS51783"/>
    </source>
</evidence>
<feature type="region of interest" description="Disordered" evidence="4">
    <location>
        <begin position="644"/>
        <end position="694"/>
    </location>
</feature>
<dbReference type="SUPFAM" id="SSF81837">
    <property type="entry name" value="BEACH domain"/>
    <property type="match status" value="1"/>
</dbReference>
<dbReference type="PANTHER" id="PTHR13743:SF123">
    <property type="entry name" value="PROTEIN FAN"/>
    <property type="match status" value="1"/>
</dbReference>
<name>A0A250X048_9CHLO</name>
<dbReference type="PROSITE" id="PS51783">
    <property type="entry name" value="PH_BEACH"/>
    <property type="match status" value="1"/>
</dbReference>
<comment type="caution">
    <text evidence="7">The sequence shown here is derived from an EMBL/GenBank/DDBJ whole genome shotgun (WGS) entry which is preliminary data.</text>
</comment>
<evidence type="ECO:0000256" key="4">
    <source>
        <dbReference type="SAM" id="MobiDB-lite"/>
    </source>
</evidence>
<dbReference type="InterPro" id="IPR036372">
    <property type="entry name" value="BEACH_dom_sf"/>
</dbReference>
<dbReference type="Pfam" id="PF25400">
    <property type="entry name" value="PH_FAN"/>
    <property type="match status" value="1"/>
</dbReference>
<keyword evidence="1 3" id="KW-0853">WD repeat</keyword>
<dbReference type="SMART" id="SM01026">
    <property type="entry name" value="Beach"/>
    <property type="match status" value="1"/>
</dbReference>
<feature type="region of interest" description="Disordered" evidence="4">
    <location>
        <begin position="973"/>
        <end position="992"/>
    </location>
</feature>
<dbReference type="Pfam" id="PF02138">
    <property type="entry name" value="Beach"/>
    <property type="match status" value="1"/>
</dbReference>
<dbReference type="InterPro" id="IPR050865">
    <property type="entry name" value="BEACH_Domain"/>
</dbReference>
<feature type="repeat" description="WD" evidence="3">
    <location>
        <begin position="1073"/>
        <end position="1112"/>
    </location>
</feature>
<dbReference type="InterPro" id="IPR023362">
    <property type="entry name" value="PH-BEACH_dom"/>
</dbReference>
<dbReference type="SMART" id="SM00320">
    <property type="entry name" value="WD40"/>
    <property type="match status" value="4"/>
</dbReference>
<evidence type="ECO:0000256" key="1">
    <source>
        <dbReference type="ARBA" id="ARBA00022574"/>
    </source>
</evidence>
<evidence type="ECO:0000259" key="5">
    <source>
        <dbReference type="PROSITE" id="PS50197"/>
    </source>
</evidence>
<evidence type="ECO:0000256" key="3">
    <source>
        <dbReference type="PROSITE-ProRule" id="PRU00221"/>
    </source>
</evidence>
<dbReference type="InterPro" id="IPR015943">
    <property type="entry name" value="WD40/YVTN_repeat-like_dom_sf"/>
</dbReference>
<keyword evidence="2" id="KW-0677">Repeat</keyword>
<dbReference type="InterPro" id="IPR019775">
    <property type="entry name" value="WD40_repeat_CS"/>
</dbReference>
<dbReference type="CDD" id="cd06071">
    <property type="entry name" value="Beach"/>
    <property type="match status" value="1"/>
</dbReference>
<evidence type="ECO:0000313" key="8">
    <source>
        <dbReference type="Proteomes" id="UP000232323"/>
    </source>
</evidence>
<dbReference type="InterPro" id="IPR057496">
    <property type="entry name" value="FAN-like_PH"/>
</dbReference>
<dbReference type="PANTHER" id="PTHR13743">
    <property type="entry name" value="BEIGE/BEACH-RELATED"/>
    <property type="match status" value="1"/>
</dbReference>
<dbReference type="EMBL" id="BEGY01000016">
    <property type="protein sequence ID" value="GAX76319.1"/>
    <property type="molecule type" value="Genomic_DNA"/>
</dbReference>
<feature type="region of interest" description="Disordered" evidence="4">
    <location>
        <begin position="768"/>
        <end position="788"/>
    </location>
</feature>
<evidence type="ECO:0000313" key="7">
    <source>
        <dbReference type="EMBL" id="GAX76319.1"/>
    </source>
</evidence>
<dbReference type="OrthoDB" id="26681at2759"/>
<sequence>MFRRQRNAKRFTLLLLEEEEDYLQDWVGECTWPTSIPGNWQGLPRLQGRIRIASRSLFFEPDDVRIPIVRIPYRFVSTVGEKSNDENRSAMFVTATACTKMKANLEEVPYTYEKGPAVTWIFTLSYATLEHLLVLVKDLLRVNKLPKLDMLKALEDVVSSREESVSFDPSRLVEFDERMCWRGPAVQLTPLTRERGRLVVSDLRVYFQPLHNLTGGSPVRSHPLSAIAAVARQRSSLQPVGLEIFFIHLTTTTIAAAAARSPSSATSSGISTHGPVWDQPSAFFAFRSEQDREAVLIAITSQPSFGNASGAERGSLQQKLMLQARGLLLEAESDWLRRVTAAWQHGKVSNFDYLLYLNLAAGRSFNDLCQWPVYPWVLRNYTGQVLNLEDAGNYRDLSKPVGALNPDRLADFRKRYKDMMCDQFDDSAVPAFMYGTHYSTPGYVMFWLLRAAPAHMLKLQNGRFDAPDRLFSSIQEAWESVNTSTTDVKELIPEFFIPQDPDFLLNLLGLPLGVRQNGEAVEDVVLPPWACLDPVHNTQPSPAVFLAMHRAALESNYVSSHLHSWVDLVFGYKQRGQAAVEADNVFYHLTYEGAVDLQTVKDELEVKAFETQINEFGQTPKQLFKYPHPPRLVIPATPSPLHYLPTSHDALPSQLAPGSSSSSSLYKAPSPAASSPYPKPSAAAGESGVDQGGGGGRSLALALLNTLLAAAAPEETASAIPPAPALEERMSAIPPAPALEERMSATPPAPALEERMSAIPPAPALEERMSATPPAPALEERMSATPPAPALEERMSAIPPAPALEERMSATTAGSGEQEKNISACPAASCVLVSPGESGTLFSQQDSAASMLGMSGIVLKDTNLAGTPALHSSNTVQEGPSIFPQKDHALSMSVPSTSVASVTSATDTAFGDSPSQLQAMDSSRCWGRGLPSRLHQVSAASQPNEAMMATLVPVSVSGQAVCAAVISQLPSSSHQRNTSFEDGGATDQRQPSPSEWETFVYCVGEGGLLRVLSESSKFKSIRSVHLDGDLMCMACQSTAPSATKQSHPLLFVGAHTGLVHLYSVDQGRLLGSWQAHNDSTCCLAMAPGIGEQHVLTSSWDCSVKIWDTSEGRLPWLSGLCHPSVELREFESGVWAVAVGSPLHVMGSGHILTGTEEGVVQAWDVRSRSRSASWTSKIADDYVGGVSLDVSSSGLYVAVATADGYLSLLDMRMGGSCLARAATSSGPLRCCLGDAGLCIAGSETGAVQMWDVSYASASGPHVGGQRMLPSVDGLYPAWQLRSGQSEDLHHAITSLSVIKDLSDSHQGGEAIIAALSLESGHVALIRC</sequence>
<dbReference type="InterPro" id="IPR036322">
    <property type="entry name" value="WD40_repeat_dom_sf"/>
</dbReference>
<feature type="domain" description="BEACH-type PH" evidence="6">
    <location>
        <begin position="174"/>
        <end position="300"/>
    </location>
</feature>
<evidence type="ECO:0000256" key="2">
    <source>
        <dbReference type="ARBA" id="ARBA00022737"/>
    </source>
</evidence>
<dbReference type="PROSITE" id="PS00678">
    <property type="entry name" value="WD_REPEATS_1"/>
    <property type="match status" value="1"/>
</dbReference>
<evidence type="ECO:0008006" key="9">
    <source>
        <dbReference type="Google" id="ProtNLM"/>
    </source>
</evidence>
<reference evidence="7 8" key="1">
    <citation type="submission" date="2017-08" db="EMBL/GenBank/DDBJ databases">
        <title>Acidophilic green algal genome provides insights into adaptation to an acidic environment.</title>
        <authorList>
            <person name="Hirooka S."/>
            <person name="Hirose Y."/>
            <person name="Kanesaki Y."/>
            <person name="Higuchi S."/>
            <person name="Fujiwara T."/>
            <person name="Onuma R."/>
            <person name="Era A."/>
            <person name="Ohbayashi R."/>
            <person name="Uzuka A."/>
            <person name="Nozaki H."/>
            <person name="Yoshikawa H."/>
            <person name="Miyagishima S.Y."/>
        </authorList>
    </citation>
    <scope>NUCLEOTIDE SEQUENCE [LARGE SCALE GENOMIC DNA]</scope>
    <source>
        <strain evidence="7 8">NIES-2499</strain>
    </source>
</reference>
<dbReference type="PROSITE" id="PS50082">
    <property type="entry name" value="WD_REPEATS_2"/>
    <property type="match status" value="1"/>
</dbReference>
<dbReference type="InterPro" id="IPR001680">
    <property type="entry name" value="WD40_rpt"/>
</dbReference>
<keyword evidence="8" id="KW-1185">Reference proteome</keyword>
<gene>
    <name evidence="7" type="ORF">CEUSTIGMA_g3765.t1</name>
</gene>
<dbReference type="PROSITE" id="PS50197">
    <property type="entry name" value="BEACH"/>
    <property type="match status" value="1"/>
</dbReference>
<feature type="domain" description="BEACH" evidence="5">
    <location>
        <begin position="328"/>
        <end position="631"/>
    </location>
</feature>
<feature type="compositionally biased region" description="Low complexity" evidence="4">
    <location>
        <begin position="652"/>
        <end position="689"/>
    </location>
</feature>
<dbReference type="SUPFAM" id="SSF50729">
    <property type="entry name" value="PH domain-like"/>
    <property type="match status" value="1"/>
</dbReference>
<dbReference type="Gene3D" id="2.130.10.10">
    <property type="entry name" value="YVTN repeat-like/Quinoprotein amine dehydrogenase"/>
    <property type="match status" value="1"/>
</dbReference>
<dbReference type="Proteomes" id="UP000232323">
    <property type="component" value="Unassembled WGS sequence"/>
</dbReference>
<organism evidence="7 8">
    <name type="scientific">Chlamydomonas eustigma</name>
    <dbReference type="NCBI Taxonomy" id="1157962"/>
    <lineage>
        <taxon>Eukaryota</taxon>
        <taxon>Viridiplantae</taxon>
        <taxon>Chlorophyta</taxon>
        <taxon>core chlorophytes</taxon>
        <taxon>Chlorophyceae</taxon>
        <taxon>CS clade</taxon>
        <taxon>Chlamydomonadales</taxon>
        <taxon>Chlamydomonadaceae</taxon>
        <taxon>Chlamydomonas</taxon>
    </lineage>
</organism>
<dbReference type="Gene3D" id="1.10.1540.10">
    <property type="entry name" value="BEACH domain"/>
    <property type="match status" value="1"/>
</dbReference>
<dbReference type="SUPFAM" id="SSF50978">
    <property type="entry name" value="WD40 repeat-like"/>
    <property type="match status" value="1"/>
</dbReference>